<evidence type="ECO:0000256" key="2">
    <source>
        <dbReference type="ARBA" id="ARBA00022448"/>
    </source>
</evidence>
<protein>
    <submittedName>
        <fullName evidence="13">Chloride channel protein</fullName>
    </submittedName>
</protein>
<evidence type="ECO:0000256" key="5">
    <source>
        <dbReference type="ARBA" id="ARBA00023065"/>
    </source>
</evidence>
<dbReference type="AlphaFoldDB" id="A0AAN1QPS7"/>
<accession>A0AAN1QPS7</accession>
<evidence type="ECO:0000313" key="14">
    <source>
        <dbReference type="Proteomes" id="UP000267249"/>
    </source>
</evidence>
<dbReference type="Proteomes" id="UP000267249">
    <property type="component" value="Chromosome"/>
</dbReference>
<name>A0AAN1QPS7_SYNEL</name>
<sequence length="616" mass="64076">MTTPPSVAAEISNPPAAPHWSNPLVRLFSPESYLLLLAAGVGLSTGAAIVGFHLLYESLHQGVFGWLSSALSAWGGYRTLALIPLLGGLVMGGLILIWPRFGPSMTGLIGLARGTGADEPLRTPQKLLAASLSLASGASLGPEGPSVESGGNLGLAIARWARMSRERQLLLIGAGAAAGIAAGFNAPIAGVFFAFEVVLGTSFAGAAVSAVLIAAVLSALVAQVGLGAQPAFSLPAYVVRSPLELPLYLGLGVLASLVSSSYMALVQLLQQAFRGETAIGSVLGQIPRSLRPALAGLIVGLVSLQFPQVLGVGYETIEGLLSGMSLTPLTMVLLLIGKLGLTALCLASGFVGGGFAPAMFLGAVLGSFYGWVLTALFPTSWIPIASPPAYAMVGMAAVLAGSVRAPLTAILLLFELTRDYRIVLPLMAAAGLSAWLADRLRPKATHSDLPGLPQKRQPDLPLRLPVEVALRPVECWLPSDIPADQALAQLIEAASYHALVHDRHDRVLGLVTLPDLQRSLSATPTEPLLAIASRELIWVHCGESLAEAIARMDVRGLQQLPVLAGGTDESAVAITAVQGWVDRDSIQQALNLAEAQDQLLAHQARQLTAPVLTEKT</sequence>
<dbReference type="InterPro" id="IPR000644">
    <property type="entry name" value="CBS_dom"/>
</dbReference>
<evidence type="ECO:0000259" key="12">
    <source>
        <dbReference type="PROSITE" id="PS51371"/>
    </source>
</evidence>
<evidence type="ECO:0000256" key="10">
    <source>
        <dbReference type="PROSITE-ProRule" id="PRU00703"/>
    </source>
</evidence>
<dbReference type="PROSITE" id="PS51371">
    <property type="entry name" value="CBS"/>
    <property type="match status" value="1"/>
</dbReference>
<evidence type="ECO:0000256" key="1">
    <source>
        <dbReference type="ARBA" id="ARBA00004141"/>
    </source>
</evidence>
<dbReference type="InterPro" id="IPR046342">
    <property type="entry name" value="CBS_dom_sf"/>
</dbReference>
<feature type="domain" description="CBS" evidence="12">
    <location>
        <begin position="469"/>
        <end position="528"/>
    </location>
</feature>
<keyword evidence="9" id="KW-0407">Ion channel</keyword>
<feature type="transmembrane region" description="Helical" evidence="11">
    <location>
        <begin position="33"/>
        <end position="56"/>
    </location>
</feature>
<dbReference type="InterPro" id="IPR014743">
    <property type="entry name" value="Cl-channel_core"/>
</dbReference>
<dbReference type="GO" id="GO:0034707">
    <property type="term" value="C:chloride channel complex"/>
    <property type="evidence" value="ECO:0007669"/>
    <property type="project" value="UniProtKB-KW"/>
</dbReference>
<dbReference type="SUPFAM" id="SSF54631">
    <property type="entry name" value="CBS-domain pair"/>
    <property type="match status" value="1"/>
</dbReference>
<keyword evidence="2" id="KW-0813">Transport</keyword>
<feature type="transmembrane region" description="Helical" evidence="11">
    <location>
        <begin position="247"/>
        <end position="273"/>
    </location>
</feature>
<reference evidence="13 14" key="1">
    <citation type="journal article" date="2018" name="Sci. Rep.">
        <title>Genome Features and Biochemical Characteristics of a Robust, Fast Growing and Naturally Transformable Cyanobacterium Synechococcus elongatus PCC 11801 Isolated from India.</title>
        <authorList>
            <person name="Jaiswal D."/>
            <person name="Sengupta A."/>
            <person name="Sohoni S."/>
            <person name="Sengupta S."/>
            <person name="Phadnavis A.G."/>
            <person name="Pakrasi H.B."/>
            <person name="Wangikar P.P."/>
        </authorList>
    </citation>
    <scope>NUCLEOTIDE SEQUENCE [LARGE SCALE GENOMIC DNA]</scope>
    <source>
        <strain evidence="13 14">PCC 11801</strain>
    </source>
</reference>
<proteinExistence type="predicted"/>
<feature type="transmembrane region" description="Helical" evidence="11">
    <location>
        <begin position="76"/>
        <end position="98"/>
    </location>
</feature>
<keyword evidence="5" id="KW-0406">Ion transport</keyword>
<keyword evidence="10" id="KW-0129">CBS domain</keyword>
<dbReference type="GO" id="GO:0005254">
    <property type="term" value="F:chloride channel activity"/>
    <property type="evidence" value="ECO:0007669"/>
    <property type="project" value="UniProtKB-KW"/>
</dbReference>
<feature type="transmembrane region" description="Helical" evidence="11">
    <location>
        <begin position="389"/>
        <end position="414"/>
    </location>
</feature>
<dbReference type="PANTHER" id="PTHR43427:SF6">
    <property type="entry name" value="CHLORIDE CHANNEL PROTEIN CLC-E"/>
    <property type="match status" value="1"/>
</dbReference>
<dbReference type="Pfam" id="PF00654">
    <property type="entry name" value="Voltage_CLC"/>
    <property type="match status" value="1"/>
</dbReference>
<keyword evidence="3 11" id="KW-0812">Transmembrane</keyword>
<dbReference type="SUPFAM" id="SSF81340">
    <property type="entry name" value="Clc chloride channel"/>
    <property type="match status" value="1"/>
</dbReference>
<keyword evidence="6 11" id="KW-0472">Membrane</keyword>
<dbReference type="PANTHER" id="PTHR43427">
    <property type="entry name" value="CHLORIDE CHANNEL PROTEIN CLC-E"/>
    <property type="match status" value="1"/>
</dbReference>
<gene>
    <name evidence="13" type="ORF">DOP62_10885</name>
</gene>
<keyword evidence="7" id="KW-0869">Chloride channel</keyword>
<dbReference type="CDD" id="cd00400">
    <property type="entry name" value="Voltage_gated_ClC"/>
    <property type="match status" value="1"/>
</dbReference>
<evidence type="ECO:0000256" key="7">
    <source>
        <dbReference type="ARBA" id="ARBA00023173"/>
    </source>
</evidence>
<dbReference type="Gene3D" id="1.10.3080.10">
    <property type="entry name" value="Clc chloride channel"/>
    <property type="match status" value="1"/>
</dbReference>
<dbReference type="Gene3D" id="3.10.580.10">
    <property type="entry name" value="CBS-domain"/>
    <property type="match status" value="1"/>
</dbReference>
<dbReference type="PRINTS" id="PR00762">
    <property type="entry name" value="CLCHANNEL"/>
</dbReference>
<keyword evidence="4 11" id="KW-1133">Transmembrane helix</keyword>
<evidence type="ECO:0000313" key="13">
    <source>
        <dbReference type="EMBL" id="AZB73152.1"/>
    </source>
</evidence>
<evidence type="ECO:0000256" key="11">
    <source>
        <dbReference type="SAM" id="Phobius"/>
    </source>
</evidence>
<dbReference type="InterPro" id="IPR050368">
    <property type="entry name" value="ClC-type_chloride_channel"/>
</dbReference>
<evidence type="ECO:0000256" key="8">
    <source>
        <dbReference type="ARBA" id="ARBA00023214"/>
    </source>
</evidence>
<feature type="transmembrane region" description="Helical" evidence="11">
    <location>
        <begin position="169"/>
        <end position="195"/>
    </location>
</feature>
<evidence type="ECO:0000256" key="6">
    <source>
        <dbReference type="ARBA" id="ARBA00023136"/>
    </source>
</evidence>
<evidence type="ECO:0000256" key="4">
    <source>
        <dbReference type="ARBA" id="ARBA00022989"/>
    </source>
</evidence>
<dbReference type="RefSeq" id="WP_208673642.1">
    <property type="nucleotide sequence ID" value="NZ_CP030139.2"/>
</dbReference>
<evidence type="ECO:0000256" key="3">
    <source>
        <dbReference type="ARBA" id="ARBA00022692"/>
    </source>
</evidence>
<dbReference type="CDD" id="cd02205">
    <property type="entry name" value="CBS_pair_SF"/>
    <property type="match status" value="1"/>
</dbReference>
<organism evidence="13 14">
    <name type="scientific">Synechococcus elongatus PCC 11801</name>
    <dbReference type="NCBI Taxonomy" id="2219813"/>
    <lineage>
        <taxon>Bacteria</taxon>
        <taxon>Bacillati</taxon>
        <taxon>Cyanobacteriota</taxon>
        <taxon>Cyanophyceae</taxon>
        <taxon>Synechococcales</taxon>
        <taxon>Synechococcaceae</taxon>
        <taxon>Synechococcus</taxon>
    </lineage>
</organism>
<keyword evidence="8" id="KW-0868">Chloride</keyword>
<feature type="transmembrane region" description="Helical" evidence="11">
    <location>
        <begin position="201"/>
        <end position="226"/>
    </location>
</feature>
<feature type="transmembrane region" description="Helical" evidence="11">
    <location>
        <begin position="358"/>
        <end position="377"/>
    </location>
</feature>
<dbReference type="EMBL" id="CP030139">
    <property type="protein sequence ID" value="AZB73152.1"/>
    <property type="molecule type" value="Genomic_DNA"/>
</dbReference>
<dbReference type="InterPro" id="IPR001807">
    <property type="entry name" value="ClC"/>
</dbReference>
<evidence type="ECO:0000256" key="9">
    <source>
        <dbReference type="ARBA" id="ARBA00023303"/>
    </source>
</evidence>
<comment type="subcellular location">
    <subcellularLocation>
        <location evidence="1">Membrane</location>
        <topology evidence="1">Multi-pass membrane protein</topology>
    </subcellularLocation>
</comment>
<feature type="transmembrane region" description="Helical" evidence="11">
    <location>
        <begin position="326"/>
        <end position="352"/>
    </location>
</feature>